<dbReference type="Proteomes" id="UP000070589">
    <property type="component" value="Unassembled WGS sequence"/>
</dbReference>
<comment type="caution">
    <text evidence="1">The sequence shown here is derived from an EMBL/GenBank/DDBJ whole genome shotgun (WGS) entry which is preliminary data.</text>
</comment>
<proteinExistence type="predicted"/>
<reference evidence="1 2" key="1">
    <citation type="journal article" date="2016" name="Sci. Rep.">
        <title>Metabolic traits of an uncultured archaeal lineage -MSBL1- from brine pools of the Red Sea.</title>
        <authorList>
            <person name="Mwirichia R."/>
            <person name="Alam I."/>
            <person name="Rashid M."/>
            <person name="Vinu M."/>
            <person name="Ba-Alawi W."/>
            <person name="Anthony Kamau A."/>
            <person name="Kamanda Ngugi D."/>
            <person name="Goker M."/>
            <person name="Klenk H.P."/>
            <person name="Bajic V."/>
            <person name="Stingl U."/>
        </authorList>
    </citation>
    <scope>NUCLEOTIDE SEQUENCE [LARGE SCALE GENOMIC DNA]</scope>
    <source>
        <strain evidence="1">SCGC-AAA259D14</strain>
    </source>
</reference>
<sequence length="81" mass="9557">MLPHGKHLFKKFRFKFSEITRLDVEKVHLSSQKITRLYRRTLGPKEIYGDGEGDYSLHIQGTSPQYADMSRKEILEYLRNG</sequence>
<evidence type="ECO:0000313" key="2">
    <source>
        <dbReference type="Proteomes" id="UP000070589"/>
    </source>
</evidence>
<evidence type="ECO:0000313" key="1">
    <source>
        <dbReference type="EMBL" id="KXA88873.1"/>
    </source>
</evidence>
<organism evidence="1 2">
    <name type="scientific">candidate division MSBL1 archaeon SCGC-AAA259D14</name>
    <dbReference type="NCBI Taxonomy" id="1698261"/>
    <lineage>
        <taxon>Archaea</taxon>
        <taxon>Methanobacteriati</taxon>
        <taxon>Methanobacteriota</taxon>
        <taxon>candidate division MSBL1</taxon>
    </lineage>
</organism>
<accession>A0A133U3W7</accession>
<gene>
    <name evidence="1" type="ORF">AKJ62_04265</name>
</gene>
<dbReference type="EMBL" id="LHXL01000073">
    <property type="protein sequence ID" value="KXA88873.1"/>
    <property type="molecule type" value="Genomic_DNA"/>
</dbReference>
<protein>
    <submittedName>
        <fullName evidence="1">Uncharacterized protein</fullName>
    </submittedName>
</protein>
<dbReference type="AlphaFoldDB" id="A0A133U3W7"/>
<keyword evidence="2" id="KW-1185">Reference proteome</keyword>
<name>A0A133U3W7_9EURY</name>